<evidence type="ECO:0000256" key="12">
    <source>
        <dbReference type="ARBA" id="ARBA00023157"/>
    </source>
</evidence>
<dbReference type="HOGENOM" id="CLU_061099_3_0_1"/>
<evidence type="ECO:0000256" key="3">
    <source>
        <dbReference type="ARBA" id="ARBA00022676"/>
    </source>
</evidence>
<dbReference type="GO" id="GO:0009311">
    <property type="term" value="P:oligosaccharide metabolic process"/>
    <property type="evidence" value="ECO:0007669"/>
    <property type="project" value="TreeGrafter"/>
</dbReference>
<evidence type="ECO:0000256" key="18">
    <source>
        <dbReference type="ARBA" id="ARBA00051833"/>
    </source>
</evidence>
<keyword evidence="10" id="KW-0443">Lipid metabolism</keyword>
<evidence type="ECO:0000256" key="5">
    <source>
        <dbReference type="ARBA" id="ARBA00022692"/>
    </source>
</evidence>
<comment type="catalytic activity">
    <reaction evidence="20">
        <text>3-O-[alpha-Neu5Ac-(2-&gt;3)-beta-D-Gal-(1-&gt;3)-alpha-D-GalNAc]-L-Ser-[protein] + CMP-N-acetyl-beta-neuraminate = a 3-O-{alpha-Neu5Ac-(2-&gt;3)-beta-D-Gal-(1-&gt;3)-[alpha-Neu5Ac-(2-&gt;6)]-alpha-D-GalNAc}-L-seryl-[protein] + CMP + H(+)</text>
        <dbReference type="Rhea" id="RHEA:65280"/>
        <dbReference type="Rhea" id="RHEA-COMP:16760"/>
        <dbReference type="Rhea" id="RHEA-COMP:16761"/>
        <dbReference type="ChEBI" id="CHEBI:15378"/>
        <dbReference type="ChEBI" id="CHEBI:57812"/>
        <dbReference type="ChEBI" id="CHEBI:60377"/>
        <dbReference type="ChEBI" id="CHEBI:156395"/>
        <dbReference type="ChEBI" id="CHEBI:156397"/>
    </reaction>
    <physiologicalReaction direction="left-to-right" evidence="20">
        <dbReference type="Rhea" id="RHEA:65281"/>
    </physiologicalReaction>
</comment>
<keyword evidence="11 25" id="KW-0472">Membrane</keyword>
<dbReference type="FunFam" id="3.90.1480.20:FF:000009">
    <property type="entry name" value="alpha-N-acetylgalactosaminide alpha-2,6-sialyltransferase 6 isoform X2"/>
    <property type="match status" value="1"/>
</dbReference>
<evidence type="ECO:0000256" key="21">
    <source>
        <dbReference type="ARBA" id="ARBA00074915"/>
    </source>
</evidence>
<evidence type="ECO:0000256" key="9">
    <source>
        <dbReference type="ARBA" id="ARBA00023034"/>
    </source>
</evidence>
<comment type="catalytic activity">
    <reaction evidence="15">
        <text>3-O-[alpha-Neu5Ac-(2-&gt;3)-beta-D-Gal-(1-&gt;3)-alpha-D-GalNAc]-L-Thr-[protein] + CMP-N-acetyl-beta-neuraminate = a 3-O-{alpha-Neu5Ac-(2-&gt;3)-beta-D-Gal-(1-&gt;3)-[alpha-Neu5Ac-(2-&gt;6)]-alpha-D-GalNAc}-L-threonyl-[protein] + CMP + H(+)</text>
        <dbReference type="Rhea" id="RHEA:65284"/>
        <dbReference type="Rhea" id="RHEA-COMP:16762"/>
        <dbReference type="Rhea" id="RHEA-COMP:16763"/>
        <dbReference type="ChEBI" id="CHEBI:15378"/>
        <dbReference type="ChEBI" id="CHEBI:57812"/>
        <dbReference type="ChEBI" id="CHEBI:60377"/>
        <dbReference type="ChEBI" id="CHEBI:156396"/>
        <dbReference type="ChEBI" id="CHEBI:156398"/>
    </reaction>
    <physiologicalReaction direction="left-to-right" evidence="15">
        <dbReference type="Rhea" id="RHEA:65285"/>
    </physiologicalReaction>
</comment>
<dbReference type="InterPro" id="IPR001675">
    <property type="entry name" value="Glyco_trans_29"/>
</dbReference>
<keyword evidence="13" id="KW-0325">Glycoprotein</keyword>
<evidence type="ECO:0000256" key="1">
    <source>
        <dbReference type="ARBA" id="ARBA00004323"/>
    </source>
</evidence>
<reference evidence="26" key="3">
    <citation type="submission" date="2025-09" db="UniProtKB">
        <authorList>
            <consortium name="Ensembl"/>
        </authorList>
    </citation>
    <scope>IDENTIFICATION</scope>
</reference>
<evidence type="ECO:0000256" key="25">
    <source>
        <dbReference type="SAM" id="Phobius"/>
    </source>
</evidence>
<keyword evidence="5 25" id="KW-0812">Transmembrane</keyword>
<organism evidence="26 27">
    <name type="scientific">Latimeria chalumnae</name>
    <name type="common">Coelacanth</name>
    <dbReference type="NCBI Taxonomy" id="7897"/>
    <lineage>
        <taxon>Eukaryota</taxon>
        <taxon>Metazoa</taxon>
        <taxon>Chordata</taxon>
        <taxon>Craniata</taxon>
        <taxon>Vertebrata</taxon>
        <taxon>Euteleostomi</taxon>
        <taxon>Coelacanthiformes</taxon>
        <taxon>Coelacanthidae</taxon>
        <taxon>Latimeria</taxon>
    </lineage>
</organism>
<dbReference type="eggNOG" id="KOG2692">
    <property type="taxonomic scope" value="Eukaryota"/>
</dbReference>
<evidence type="ECO:0000313" key="27">
    <source>
        <dbReference type="Proteomes" id="UP000008672"/>
    </source>
</evidence>
<comment type="catalytic activity">
    <reaction evidence="18">
        <text>a globoside MSGG + CMP-N-acetyl-beta-neuraminate = a globoside DSGG + CMP + H(+)</text>
        <dbReference type="Rhea" id="RHEA:56088"/>
        <dbReference type="ChEBI" id="CHEBI:15378"/>
        <dbReference type="ChEBI" id="CHEBI:57812"/>
        <dbReference type="ChEBI" id="CHEBI:60377"/>
        <dbReference type="ChEBI" id="CHEBI:140623"/>
        <dbReference type="ChEBI" id="CHEBI:140624"/>
    </reaction>
    <physiologicalReaction direction="left-to-right" evidence="18">
        <dbReference type="Rhea" id="RHEA:56089"/>
    </physiologicalReaction>
</comment>
<keyword evidence="8 25" id="KW-1133">Transmembrane helix</keyword>
<keyword evidence="12" id="KW-1015">Disulfide bond</keyword>
<dbReference type="InParanoid" id="H3BAW0"/>
<evidence type="ECO:0000256" key="11">
    <source>
        <dbReference type="ARBA" id="ARBA00023136"/>
    </source>
</evidence>
<evidence type="ECO:0000256" key="4">
    <source>
        <dbReference type="ARBA" id="ARBA00022679"/>
    </source>
</evidence>
<dbReference type="PANTHER" id="PTHR45906:SF6">
    <property type="entry name" value="ALPHA-N-ACETYLGALACTOSAMINIDE ALPHA-2,6-SIALYLTRANSFERASE 6"/>
    <property type="match status" value="1"/>
</dbReference>
<proteinExistence type="inferred from homology"/>
<evidence type="ECO:0000256" key="2">
    <source>
        <dbReference type="ARBA" id="ARBA00006003"/>
    </source>
</evidence>
<evidence type="ECO:0000256" key="24">
    <source>
        <dbReference type="ARBA" id="ARBA00082849"/>
    </source>
</evidence>
<evidence type="ECO:0000256" key="15">
    <source>
        <dbReference type="ARBA" id="ARBA00050681"/>
    </source>
</evidence>
<feature type="transmembrane region" description="Helical" evidence="25">
    <location>
        <begin position="34"/>
        <end position="51"/>
    </location>
</feature>
<gene>
    <name evidence="26" type="primary">ST6GALNAC6</name>
</gene>
<sequence length="330" mass="38153">KSVSGCSGQLLPGHPGHFCLPNLSRIMSRSKAQGVMIFVVLFVLATLLFLYSSSNGNTIISYISLPSSRKFYFFRPPLDLRLWGVKNGYLPVYGNKTFKLHCQECALITSSSHLLGSNMGLEIDQSECTIRMNDAPTTGYEKYVGSKTTIRVVAHSSVYRVLRKPQEFLNKTSEMMLIFWGPPNKMQQEKKGTLFRLIQKASMTFPSLSTFIISPQKMRQFDDLFRDETGRDRKKSRSWLSTGWFTMVIAVELCDRIHVYGMVPPNYCSQRPLPKKMAYHYYEPKGPDECTTYLQNERGWKGNHHRFITEKKVYARWARRYNITFSNPKW</sequence>
<protein>
    <recommendedName>
        <fullName evidence="21">Alpha-N-acetylgalactosaminide alpha-2,6-sialyltransferase 6</fullName>
    </recommendedName>
    <alternativeName>
        <fullName evidence="22">GalNAc alpha-2,6-sialyltransferase VI</fullName>
    </alternativeName>
    <alternativeName>
        <fullName evidence="23">ST6GalNAc VI</fullName>
    </alternativeName>
    <alternativeName>
        <fullName evidence="24">Sialyltransferase 7F</fullName>
    </alternativeName>
</protein>
<evidence type="ECO:0000256" key="6">
    <source>
        <dbReference type="ARBA" id="ARBA00022968"/>
    </source>
</evidence>
<reference evidence="26" key="2">
    <citation type="submission" date="2025-08" db="UniProtKB">
        <authorList>
            <consortium name="Ensembl"/>
        </authorList>
    </citation>
    <scope>IDENTIFICATION</scope>
</reference>
<keyword evidence="4" id="KW-0808">Transferase</keyword>
<evidence type="ECO:0000256" key="20">
    <source>
        <dbReference type="ARBA" id="ARBA00053014"/>
    </source>
</evidence>
<dbReference type="InterPro" id="IPR038578">
    <property type="entry name" value="GT29-like_sf"/>
</dbReference>
<dbReference type="CDD" id="cd23978">
    <property type="entry name" value="GT29_ST6GALNAC6"/>
    <property type="match status" value="1"/>
</dbReference>
<dbReference type="GO" id="GO:0000139">
    <property type="term" value="C:Golgi membrane"/>
    <property type="evidence" value="ECO:0007669"/>
    <property type="project" value="UniProtKB-SubCell"/>
</dbReference>
<evidence type="ECO:0000313" key="26">
    <source>
        <dbReference type="Ensembl" id="ENSLACP00000019031.1"/>
    </source>
</evidence>
<dbReference type="Proteomes" id="UP000008672">
    <property type="component" value="Unassembled WGS sequence"/>
</dbReference>
<comment type="catalytic activity">
    <reaction evidence="16">
        <text>N-acetyl-alpha-neuraminosyl-(2-&gt;3)-beta-D-galactosyl-(1-&gt;3)-N-acetyl-beta-D-glucosaminyl-(1-&gt;3)-beta-D-galactosyl-(1-&gt;4)-beta-D-glucosyl-(1&lt;-&gt;1')-N-acyl-sphing-4-enine + CMP-N-acetyl-beta-neuraminate = N-acetyl-alpha-neuraminosyl-(2-&gt;3)-beta-D-galactosyl-(1-&gt;3)-[N-acetyl-alpha-neuraminosyl-(2-&gt;6)]-N-acetyl-beta-D-glucosaminyl-(1-&gt;3)-beta-D-galactosyl-(1-&gt;4)-beta-D-glucosyl-(1&lt;-&gt;1')-N-acyl-sphing-4-enine + CMP + H(+)</text>
        <dbReference type="Rhea" id="RHEA:47884"/>
        <dbReference type="ChEBI" id="CHEBI:15378"/>
        <dbReference type="ChEBI" id="CHEBI:57812"/>
        <dbReference type="ChEBI" id="CHEBI:60377"/>
        <dbReference type="ChEBI" id="CHEBI:88073"/>
        <dbReference type="ChEBI" id="CHEBI:88079"/>
    </reaction>
    <physiologicalReaction direction="left-to-right" evidence="16">
        <dbReference type="Rhea" id="RHEA:47885"/>
    </physiologicalReaction>
</comment>
<keyword evidence="7" id="KW-0730">Sialic acid</keyword>
<evidence type="ECO:0000256" key="22">
    <source>
        <dbReference type="ARBA" id="ARBA00077208"/>
    </source>
</evidence>
<evidence type="ECO:0000256" key="17">
    <source>
        <dbReference type="ARBA" id="ARBA00051590"/>
    </source>
</evidence>
<evidence type="ECO:0000256" key="14">
    <source>
        <dbReference type="ARBA" id="ARBA00043744"/>
    </source>
</evidence>
<comment type="catalytic activity">
    <reaction evidence="19">
        <text>a ganglioside GD1a (d18:1(4E)) + CMP-N-acetyl-beta-neuraminate = a ganglioside GT1aalpha (d18:1(4E)) + CMP + H(+)</text>
        <dbReference type="Rhea" id="RHEA:41972"/>
        <dbReference type="ChEBI" id="CHEBI:15378"/>
        <dbReference type="ChEBI" id="CHEBI:57812"/>
        <dbReference type="ChEBI" id="CHEBI:60377"/>
        <dbReference type="ChEBI" id="CHEBI:78445"/>
        <dbReference type="ChEBI" id="CHEBI:78571"/>
    </reaction>
    <physiologicalReaction direction="left-to-right" evidence="19">
        <dbReference type="Rhea" id="RHEA:41973"/>
    </physiologicalReaction>
</comment>
<evidence type="ECO:0000256" key="8">
    <source>
        <dbReference type="ARBA" id="ARBA00022989"/>
    </source>
</evidence>
<dbReference type="Pfam" id="PF00777">
    <property type="entry name" value="Glyco_transf_29"/>
    <property type="match status" value="1"/>
</dbReference>
<dbReference type="STRING" id="7897.ENSLACP00000019031"/>
<evidence type="ECO:0000256" key="7">
    <source>
        <dbReference type="ARBA" id="ARBA00022981"/>
    </source>
</evidence>
<comment type="subcellular location">
    <subcellularLocation>
        <location evidence="1">Golgi apparatus membrane</location>
        <topology evidence="1">Single-pass type II membrane protein</topology>
    </subcellularLocation>
</comment>
<keyword evidence="3" id="KW-0328">Glycosyltransferase</keyword>
<reference evidence="27" key="1">
    <citation type="submission" date="2011-08" db="EMBL/GenBank/DDBJ databases">
        <title>The draft genome of Latimeria chalumnae.</title>
        <authorList>
            <person name="Di Palma F."/>
            <person name="Alfoldi J."/>
            <person name="Johnson J."/>
            <person name="Berlin A."/>
            <person name="Gnerre S."/>
            <person name="Jaffe D."/>
            <person name="MacCallum I."/>
            <person name="Young S."/>
            <person name="Walker B.J."/>
            <person name="Lander E."/>
            <person name="Lindblad-Toh K."/>
        </authorList>
    </citation>
    <scope>NUCLEOTIDE SEQUENCE [LARGE SCALE GENOMIC DNA]</scope>
    <source>
        <strain evidence="27">Wild caught</strain>
    </source>
</reference>
<keyword evidence="27" id="KW-1185">Reference proteome</keyword>
<dbReference type="PANTHER" id="PTHR45906">
    <property type="entry name" value="ALPHA-N-ACETYL-NEURAMINYL-2,3-BETA-GALACTOSYL-1, 3-N-ACETYL-GALACTOSAMINIDE ALPHA-2,6-SIALYLTRANSFERASE-LIKE"/>
    <property type="match status" value="1"/>
</dbReference>
<comment type="catalytic activity">
    <reaction evidence="17">
        <text>a ganglioside GT1b (d18:1(4E)) + CMP-N-acetyl-beta-neuraminate = a ganglioside GQ1balpha (d18:1(4E)) + CMP + H(+)</text>
        <dbReference type="Rhea" id="RHEA:41976"/>
        <dbReference type="ChEBI" id="CHEBI:15378"/>
        <dbReference type="ChEBI" id="CHEBI:57812"/>
        <dbReference type="ChEBI" id="CHEBI:60377"/>
        <dbReference type="ChEBI" id="CHEBI:78452"/>
        <dbReference type="ChEBI" id="CHEBI:78572"/>
    </reaction>
    <physiologicalReaction direction="left-to-right" evidence="17">
        <dbReference type="Rhea" id="RHEA:41977"/>
    </physiologicalReaction>
</comment>
<dbReference type="FunCoup" id="H3BAW0">
    <property type="interactions" value="477"/>
</dbReference>
<evidence type="ECO:0000256" key="13">
    <source>
        <dbReference type="ARBA" id="ARBA00023180"/>
    </source>
</evidence>
<evidence type="ECO:0000256" key="16">
    <source>
        <dbReference type="ARBA" id="ARBA00051061"/>
    </source>
</evidence>
<dbReference type="GO" id="GO:0001574">
    <property type="term" value="P:ganglioside biosynthetic process"/>
    <property type="evidence" value="ECO:0007669"/>
    <property type="project" value="TreeGrafter"/>
</dbReference>
<keyword evidence="6" id="KW-0735">Signal-anchor</keyword>
<keyword evidence="9" id="KW-0333">Golgi apparatus</keyword>
<dbReference type="GO" id="GO:0009988">
    <property type="term" value="P:cell-cell recognition"/>
    <property type="evidence" value="ECO:0007669"/>
    <property type="project" value="UniProtKB-ARBA"/>
</dbReference>
<dbReference type="Ensembl" id="ENSLACT00000019164.1">
    <property type="protein sequence ID" value="ENSLACP00000019031.1"/>
    <property type="gene ID" value="ENSLACG00000016746.1"/>
</dbReference>
<dbReference type="AlphaFoldDB" id="H3BAW0"/>
<dbReference type="GeneTree" id="ENSGT00940000160114"/>
<accession>H3BAW0</accession>
<evidence type="ECO:0000256" key="10">
    <source>
        <dbReference type="ARBA" id="ARBA00023098"/>
    </source>
</evidence>
<dbReference type="EMBL" id="AFYH01046136">
    <property type="status" value="NOT_ANNOTATED_CDS"/>
    <property type="molecule type" value="Genomic_DNA"/>
</dbReference>
<dbReference type="Gene3D" id="3.90.1480.20">
    <property type="entry name" value="Glycosyl transferase family 29"/>
    <property type="match status" value="1"/>
</dbReference>
<comment type="catalytic activity">
    <reaction evidence="14">
        <text>a ganglioside GM1b (d18:1(4E)) + CMP-N-acetyl-beta-neuraminate = a ganglioside GD1alpha (d18:1(4E)) + CMP + H(+)</text>
        <dbReference type="Rhea" id="RHEA:41968"/>
        <dbReference type="ChEBI" id="CHEBI:15378"/>
        <dbReference type="ChEBI" id="CHEBI:57812"/>
        <dbReference type="ChEBI" id="CHEBI:60377"/>
        <dbReference type="ChEBI" id="CHEBI:78568"/>
        <dbReference type="ChEBI" id="CHEBI:78569"/>
    </reaction>
    <physiologicalReaction direction="left-to-right" evidence="14">
        <dbReference type="Rhea" id="RHEA:41969"/>
    </physiologicalReaction>
</comment>
<evidence type="ECO:0000256" key="19">
    <source>
        <dbReference type="ARBA" id="ARBA00051886"/>
    </source>
</evidence>
<comment type="similarity">
    <text evidence="2">Belongs to the glycosyltransferase 29 family.</text>
</comment>
<name>H3BAW0_LATCH</name>
<dbReference type="OMA" id="KSMTLHC"/>
<dbReference type="EMBL" id="AFYH01046137">
    <property type="status" value="NOT_ANNOTATED_CDS"/>
    <property type="molecule type" value="Genomic_DNA"/>
</dbReference>
<evidence type="ECO:0000256" key="23">
    <source>
        <dbReference type="ARBA" id="ARBA00080825"/>
    </source>
</evidence>
<dbReference type="GO" id="GO:0001665">
    <property type="term" value="F:alpha-N-acetylgalactosaminide alpha-2,6-sialyltransferase activity"/>
    <property type="evidence" value="ECO:0007669"/>
    <property type="project" value="TreeGrafter"/>
</dbReference>